<dbReference type="InterPro" id="IPR019734">
    <property type="entry name" value="TPR_rpt"/>
</dbReference>
<dbReference type="Pfam" id="PF13374">
    <property type="entry name" value="TPR_10"/>
    <property type="match status" value="1"/>
</dbReference>
<keyword evidence="1" id="KW-0677">Repeat</keyword>
<evidence type="ECO:0000256" key="2">
    <source>
        <dbReference type="ARBA" id="ARBA00022803"/>
    </source>
</evidence>
<dbReference type="Gene3D" id="1.25.40.10">
    <property type="entry name" value="Tetratricopeptide repeat domain"/>
    <property type="match status" value="1"/>
</dbReference>
<comment type="caution">
    <text evidence="3">The sequence shown here is derived from an EMBL/GenBank/DDBJ whole genome shotgun (WGS) entry which is preliminary data.</text>
</comment>
<organism evidence="3 4">
    <name type="scientific">Rotaria magnacalcarata</name>
    <dbReference type="NCBI Taxonomy" id="392030"/>
    <lineage>
        <taxon>Eukaryota</taxon>
        <taxon>Metazoa</taxon>
        <taxon>Spiralia</taxon>
        <taxon>Gnathifera</taxon>
        <taxon>Rotifera</taxon>
        <taxon>Eurotatoria</taxon>
        <taxon>Bdelloidea</taxon>
        <taxon>Philodinida</taxon>
        <taxon>Philodinidae</taxon>
        <taxon>Rotaria</taxon>
    </lineage>
</organism>
<proteinExistence type="predicted"/>
<name>A0A816Z0N4_9BILA</name>
<evidence type="ECO:0008006" key="5">
    <source>
        <dbReference type="Google" id="ProtNLM"/>
    </source>
</evidence>
<keyword evidence="2" id="KW-0802">TPR repeat</keyword>
<dbReference type="PANTHER" id="PTHR45641:SF19">
    <property type="entry name" value="NEPHROCYSTIN-3"/>
    <property type="match status" value="1"/>
</dbReference>
<dbReference type="Proteomes" id="UP000663887">
    <property type="component" value="Unassembled WGS sequence"/>
</dbReference>
<gene>
    <name evidence="3" type="ORF">XDN619_LOCUS31917</name>
</gene>
<sequence>MNMTNFNDPSTVEKLQKALIIQEKCLLNHHPDLAVVYQSIALVHEKLGKFNSALLYNGYALRIRQKSLSANDPIIGFIYNNIGSIHFSTGNHPQAFLCFLKALLIYRKTLEDNHRKINKVKKDIQHARKPLTSKP</sequence>
<dbReference type="PANTHER" id="PTHR45641">
    <property type="entry name" value="TETRATRICOPEPTIDE REPEAT PROTEIN (AFU_ORTHOLOGUE AFUA_6G03870)"/>
    <property type="match status" value="1"/>
</dbReference>
<dbReference type="InterPro" id="IPR011990">
    <property type="entry name" value="TPR-like_helical_dom_sf"/>
</dbReference>
<dbReference type="EMBL" id="CAJNRG010015875">
    <property type="protein sequence ID" value="CAF2184166.1"/>
    <property type="molecule type" value="Genomic_DNA"/>
</dbReference>
<reference evidence="3" key="1">
    <citation type="submission" date="2021-02" db="EMBL/GenBank/DDBJ databases">
        <authorList>
            <person name="Nowell W R."/>
        </authorList>
    </citation>
    <scope>NUCLEOTIDE SEQUENCE</scope>
</reference>
<evidence type="ECO:0000256" key="1">
    <source>
        <dbReference type="ARBA" id="ARBA00022737"/>
    </source>
</evidence>
<dbReference type="AlphaFoldDB" id="A0A816Z0N4"/>
<evidence type="ECO:0000313" key="4">
    <source>
        <dbReference type="Proteomes" id="UP000663887"/>
    </source>
</evidence>
<dbReference type="SMART" id="SM00028">
    <property type="entry name" value="TPR"/>
    <property type="match status" value="2"/>
</dbReference>
<protein>
    <recommendedName>
        <fullName evidence="5">Tetratricopeptide repeat protein</fullName>
    </recommendedName>
</protein>
<evidence type="ECO:0000313" key="3">
    <source>
        <dbReference type="EMBL" id="CAF2184166.1"/>
    </source>
</evidence>
<dbReference type="SUPFAM" id="SSF48452">
    <property type="entry name" value="TPR-like"/>
    <property type="match status" value="1"/>
</dbReference>
<accession>A0A816Z0N4</accession>